<sequence length="92" mass="9978">MPTGTRATRTCTERLTELPVPGTRTVPSRRMPAYVCALHLIVSPMGRDHPPGVSPPRREGATLTVAPLRTARAAVRPRRCPTARGGAEEERP</sequence>
<name>A0A940XVL3_9ACTN</name>
<dbReference type="EMBL" id="JAGPYQ010000001">
    <property type="protein sequence ID" value="MBQ0851522.1"/>
    <property type="molecule type" value="Genomic_DNA"/>
</dbReference>
<dbReference type="RefSeq" id="WP_210886384.1">
    <property type="nucleotide sequence ID" value="NZ_JAGPYQ010000001.1"/>
</dbReference>
<comment type="caution">
    <text evidence="2">The sequence shown here is derived from an EMBL/GenBank/DDBJ whole genome shotgun (WGS) entry which is preliminary data.</text>
</comment>
<organism evidence="2 3">
    <name type="scientific">Streptomyces liliiviolaceus</name>
    <dbReference type="NCBI Taxonomy" id="2823109"/>
    <lineage>
        <taxon>Bacteria</taxon>
        <taxon>Bacillati</taxon>
        <taxon>Actinomycetota</taxon>
        <taxon>Actinomycetes</taxon>
        <taxon>Kitasatosporales</taxon>
        <taxon>Streptomycetaceae</taxon>
        <taxon>Streptomyces</taxon>
    </lineage>
</organism>
<protein>
    <submittedName>
        <fullName evidence="2">Uncharacterized protein</fullName>
    </submittedName>
</protein>
<dbReference type="Proteomes" id="UP000677413">
    <property type="component" value="Unassembled WGS sequence"/>
</dbReference>
<keyword evidence="3" id="KW-1185">Reference proteome</keyword>
<dbReference type="AlphaFoldDB" id="A0A940XVL3"/>
<evidence type="ECO:0000313" key="2">
    <source>
        <dbReference type="EMBL" id="MBQ0851522.1"/>
    </source>
</evidence>
<proteinExistence type="predicted"/>
<accession>A0A940XVL3</accession>
<reference evidence="2 3" key="1">
    <citation type="submission" date="2021-04" db="EMBL/GenBank/DDBJ databases">
        <authorList>
            <person name="Tang X."/>
            <person name="Zhou X."/>
            <person name="Chen X."/>
            <person name="Cernava T."/>
            <person name="Zhang C."/>
        </authorList>
    </citation>
    <scope>NUCLEOTIDE SEQUENCE [LARGE SCALE GENOMIC DNA]</scope>
    <source>
        <strain evidence="2 3">BH-SS-21</strain>
    </source>
</reference>
<evidence type="ECO:0000313" key="3">
    <source>
        <dbReference type="Proteomes" id="UP000677413"/>
    </source>
</evidence>
<evidence type="ECO:0000256" key="1">
    <source>
        <dbReference type="SAM" id="MobiDB-lite"/>
    </source>
</evidence>
<feature type="region of interest" description="Disordered" evidence="1">
    <location>
        <begin position="72"/>
        <end position="92"/>
    </location>
</feature>
<gene>
    <name evidence="2" type="ORF">J8N05_25480</name>
</gene>